<proteinExistence type="predicted"/>
<comment type="caution">
    <text evidence="2">The sequence shown here is derived from an EMBL/GenBank/DDBJ whole genome shotgun (WGS) entry which is preliminary data.</text>
</comment>
<dbReference type="Gene3D" id="1.25.40.10">
    <property type="entry name" value="Tetratricopeptide repeat domain"/>
    <property type="match status" value="1"/>
</dbReference>
<dbReference type="InterPro" id="IPR036249">
    <property type="entry name" value="Thioredoxin-like_sf"/>
</dbReference>
<dbReference type="SUPFAM" id="SSF48452">
    <property type="entry name" value="TPR-like"/>
    <property type="match status" value="1"/>
</dbReference>
<reference evidence="2 3" key="1">
    <citation type="submission" date="2019-09" db="EMBL/GenBank/DDBJ databases">
        <title>Phylogeny of genus Pseudoclavibacter and closely related genus.</title>
        <authorList>
            <person name="Li Y."/>
        </authorList>
    </citation>
    <scope>NUCLEOTIDE SEQUENCE [LARGE SCALE GENOMIC DNA]</scope>
    <source>
        <strain evidence="2 3">DSM 23821</strain>
    </source>
</reference>
<name>A0A7J5C1W0_9MICO</name>
<sequence length="319" mass="34222">MDPADLRGAVDLSALVQRANGAGEGAAPPTAEAARAEAVASGAEPIAVLPDAVVEGDEQTLQEFMQLSRFMPVVVEMHAAWSSEAQALSPVLARLVRAQHGRLVLVRIDLDAHPMLGKQPQVLALLAGQPVQLFAGNPPEEQIQQLLDEILQVAQQQGLRGRVQIEGGGDGEDGAEPAPEPELPPLHAEAYAAIERGDYEAGISAFERALAENPADEQAHAGLAQVKLLERLQGRTLDEIRSRAAAEPDDLDAQLDVADLDLSGGHVEDAFDRLLRAFPSADADGRTRIRERLLELFEVVGRDDPRVSAARRRLTSLLF</sequence>
<evidence type="ECO:0000256" key="1">
    <source>
        <dbReference type="SAM" id="MobiDB-lite"/>
    </source>
</evidence>
<feature type="region of interest" description="Disordered" evidence="1">
    <location>
        <begin position="164"/>
        <end position="183"/>
    </location>
</feature>
<keyword evidence="3" id="KW-1185">Reference proteome</keyword>
<dbReference type="OrthoDB" id="5181746at2"/>
<dbReference type="Proteomes" id="UP000467240">
    <property type="component" value="Unassembled WGS sequence"/>
</dbReference>
<dbReference type="SUPFAM" id="SSF52833">
    <property type="entry name" value="Thioredoxin-like"/>
    <property type="match status" value="1"/>
</dbReference>
<dbReference type="Gene3D" id="3.40.30.10">
    <property type="entry name" value="Glutaredoxin"/>
    <property type="match status" value="1"/>
</dbReference>
<dbReference type="InterPro" id="IPR011990">
    <property type="entry name" value="TPR-like_helical_dom_sf"/>
</dbReference>
<protein>
    <submittedName>
        <fullName evidence="2">Tetratricopeptide repeat protein</fullName>
    </submittedName>
</protein>
<organism evidence="2 3">
    <name type="scientific">Pseudoclavibacter chungangensis</name>
    <dbReference type="NCBI Taxonomy" id="587635"/>
    <lineage>
        <taxon>Bacteria</taxon>
        <taxon>Bacillati</taxon>
        <taxon>Actinomycetota</taxon>
        <taxon>Actinomycetes</taxon>
        <taxon>Micrococcales</taxon>
        <taxon>Microbacteriaceae</taxon>
        <taxon>Pseudoclavibacter</taxon>
    </lineage>
</organism>
<dbReference type="EMBL" id="WBJZ01000005">
    <property type="protein sequence ID" value="KAB1659712.1"/>
    <property type="molecule type" value="Genomic_DNA"/>
</dbReference>
<dbReference type="Pfam" id="PF14561">
    <property type="entry name" value="TPR_20"/>
    <property type="match status" value="1"/>
</dbReference>
<accession>A0A7J5C1W0</accession>
<gene>
    <name evidence="2" type="ORF">F8O01_04620</name>
</gene>
<dbReference type="AlphaFoldDB" id="A0A7J5C1W0"/>
<evidence type="ECO:0000313" key="2">
    <source>
        <dbReference type="EMBL" id="KAB1659712.1"/>
    </source>
</evidence>
<evidence type="ECO:0000313" key="3">
    <source>
        <dbReference type="Proteomes" id="UP000467240"/>
    </source>
</evidence>